<feature type="compositionally biased region" description="Polar residues" evidence="1">
    <location>
        <begin position="47"/>
        <end position="58"/>
    </location>
</feature>
<protein>
    <submittedName>
        <fullName evidence="2">Uncharacterized protein</fullName>
    </submittedName>
</protein>
<evidence type="ECO:0000313" key="2">
    <source>
        <dbReference type="EMBL" id="KAK7484191.1"/>
    </source>
</evidence>
<gene>
    <name evidence="2" type="ORF">BaRGS_00024561</name>
</gene>
<organism evidence="2 3">
    <name type="scientific">Batillaria attramentaria</name>
    <dbReference type="NCBI Taxonomy" id="370345"/>
    <lineage>
        <taxon>Eukaryota</taxon>
        <taxon>Metazoa</taxon>
        <taxon>Spiralia</taxon>
        <taxon>Lophotrochozoa</taxon>
        <taxon>Mollusca</taxon>
        <taxon>Gastropoda</taxon>
        <taxon>Caenogastropoda</taxon>
        <taxon>Sorbeoconcha</taxon>
        <taxon>Cerithioidea</taxon>
        <taxon>Batillariidae</taxon>
        <taxon>Batillaria</taxon>
    </lineage>
</organism>
<keyword evidence="3" id="KW-1185">Reference proteome</keyword>
<evidence type="ECO:0000313" key="3">
    <source>
        <dbReference type="Proteomes" id="UP001519460"/>
    </source>
</evidence>
<dbReference type="AlphaFoldDB" id="A0ABD0KB38"/>
<sequence length="81" mass="9262">MQSTGSVSHLDSFRQEWHDSLTSAPEYCLYHSEIMRANHIAEPARATNRSIMSSTTHRQALKQHKDTEIRRKTQSPRPAAS</sequence>
<name>A0ABD0KB38_9CAEN</name>
<dbReference type="Proteomes" id="UP001519460">
    <property type="component" value="Unassembled WGS sequence"/>
</dbReference>
<dbReference type="EMBL" id="JACVVK020000214">
    <property type="protein sequence ID" value="KAK7484191.1"/>
    <property type="molecule type" value="Genomic_DNA"/>
</dbReference>
<reference evidence="2 3" key="1">
    <citation type="journal article" date="2023" name="Sci. Data">
        <title>Genome assembly of the Korean intertidal mud-creeper Batillaria attramentaria.</title>
        <authorList>
            <person name="Patra A.K."/>
            <person name="Ho P.T."/>
            <person name="Jun S."/>
            <person name="Lee S.J."/>
            <person name="Kim Y."/>
            <person name="Won Y.J."/>
        </authorList>
    </citation>
    <scope>NUCLEOTIDE SEQUENCE [LARGE SCALE GENOMIC DNA]</scope>
    <source>
        <strain evidence="2">Wonlab-2016</strain>
    </source>
</reference>
<feature type="non-terminal residue" evidence="2">
    <location>
        <position position="81"/>
    </location>
</feature>
<accession>A0ABD0KB38</accession>
<feature type="region of interest" description="Disordered" evidence="1">
    <location>
        <begin position="46"/>
        <end position="81"/>
    </location>
</feature>
<proteinExistence type="predicted"/>
<evidence type="ECO:0000256" key="1">
    <source>
        <dbReference type="SAM" id="MobiDB-lite"/>
    </source>
</evidence>
<comment type="caution">
    <text evidence="2">The sequence shown here is derived from an EMBL/GenBank/DDBJ whole genome shotgun (WGS) entry which is preliminary data.</text>
</comment>